<organism evidence="6 7">
    <name type="scientific">Streptococcus himalayensis</name>
    <dbReference type="NCBI Taxonomy" id="1888195"/>
    <lineage>
        <taxon>Bacteria</taxon>
        <taxon>Bacillati</taxon>
        <taxon>Bacillota</taxon>
        <taxon>Bacilli</taxon>
        <taxon>Lactobacillales</taxon>
        <taxon>Streptococcaceae</taxon>
        <taxon>Streptococcus</taxon>
    </lineage>
</organism>
<dbReference type="InterPro" id="IPR037171">
    <property type="entry name" value="NagB/RpiA_transferase-like"/>
</dbReference>
<reference evidence="6" key="1">
    <citation type="journal article" date="2014" name="Int. J. Syst. Evol. Microbiol.">
        <title>Complete genome sequence of Corynebacterium casei LMG S-19264T (=DSM 44701T), isolated from a smear-ripened cheese.</title>
        <authorList>
            <consortium name="US DOE Joint Genome Institute (JGI-PGF)"/>
            <person name="Walter F."/>
            <person name="Albersmeier A."/>
            <person name="Kalinowski J."/>
            <person name="Ruckert C."/>
        </authorList>
    </citation>
    <scope>NUCLEOTIDE SEQUENCE</scope>
    <source>
        <strain evidence="6">CGMCC 1.15533</strain>
    </source>
</reference>
<comment type="cofactor">
    <cofactor evidence="5">
        <name>Mg(2+)</name>
        <dbReference type="ChEBI" id="CHEBI:18420"/>
    </cofactor>
</comment>
<dbReference type="EMBL" id="BMJN01000002">
    <property type="protein sequence ID" value="GGE24256.1"/>
    <property type="molecule type" value="Genomic_DNA"/>
</dbReference>
<dbReference type="GO" id="GO:0030272">
    <property type="term" value="F:5-formyltetrahydrofolate cyclo-ligase activity"/>
    <property type="evidence" value="ECO:0007669"/>
    <property type="project" value="UniProtKB-EC"/>
</dbReference>
<dbReference type="NCBIfam" id="TIGR02727">
    <property type="entry name" value="MTHFS_bact"/>
    <property type="match status" value="1"/>
</dbReference>
<evidence type="ECO:0000256" key="1">
    <source>
        <dbReference type="ARBA" id="ARBA00010638"/>
    </source>
</evidence>
<keyword evidence="2 4" id="KW-0547">Nucleotide-binding</keyword>
<accession>A0A917A2Z9</accession>
<dbReference type="InterPro" id="IPR024185">
    <property type="entry name" value="FTHF_cligase-like_sf"/>
</dbReference>
<keyword evidence="3 4" id="KW-0067">ATP-binding</keyword>
<gene>
    <name evidence="6" type="ORF">GCM10011510_01690</name>
</gene>
<dbReference type="RefSeq" id="WP_068994109.1">
    <property type="nucleotide sequence ID" value="NZ_BMJN01000002.1"/>
</dbReference>
<dbReference type="GO" id="GO:0035999">
    <property type="term" value="P:tetrahydrofolate interconversion"/>
    <property type="evidence" value="ECO:0007669"/>
    <property type="project" value="TreeGrafter"/>
</dbReference>
<keyword evidence="5" id="KW-0460">Magnesium</keyword>
<keyword evidence="7" id="KW-1185">Reference proteome</keyword>
<comment type="catalytic activity">
    <reaction evidence="5">
        <text>(6S)-5-formyl-5,6,7,8-tetrahydrofolate + ATP = (6R)-5,10-methenyltetrahydrofolate + ADP + phosphate</text>
        <dbReference type="Rhea" id="RHEA:10488"/>
        <dbReference type="ChEBI" id="CHEBI:30616"/>
        <dbReference type="ChEBI" id="CHEBI:43474"/>
        <dbReference type="ChEBI" id="CHEBI:57455"/>
        <dbReference type="ChEBI" id="CHEBI:57457"/>
        <dbReference type="ChEBI" id="CHEBI:456216"/>
        <dbReference type="EC" id="6.3.3.2"/>
    </reaction>
</comment>
<sequence length="179" mass="20315">MKDALRQEVLSWMKDFSGAEKERADEWLIGQILASTAYQKAKVLATYLSFSHEMATDFLIATALKDGKQVLVPKTYPQGRMIFVDYNPEQLVQTSFGLLEPRSELAVDPAMIDLIHVPGVVFTKEGYRIGYGGGYYDRYLADYKGKTVSTIYGFQERDFEPEVHDIQIGKVYKYGKTMG</sequence>
<feature type="binding site" evidence="4">
    <location>
        <begin position="128"/>
        <end position="136"/>
    </location>
    <ligand>
        <name>ATP</name>
        <dbReference type="ChEBI" id="CHEBI:30616"/>
    </ligand>
</feature>
<dbReference type="Gene3D" id="3.40.50.10420">
    <property type="entry name" value="NagB/RpiA/CoA transferase-like"/>
    <property type="match status" value="1"/>
</dbReference>
<comment type="caution">
    <text evidence="6">The sequence shown here is derived from an EMBL/GenBank/DDBJ whole genome shotgun (WGS) entry which is preliminary data.</text>
</comment>
<keyword evidence="5" id="KW-0479">Metal-binding</keyword>
<comment type="similarity">
    <text evidence="1 5">Belongs to the 5-formyltetrahydrofolate cyclo-ligase family.</text>
</comment>
<dbReference type="Proteomes" id="UP000660801">
    <property type="component" value="Unassembled WGS sequence"/>
</dbReference>
<dbReference type="EC" id="6.3.3.2" evidence="5"/>
<feature type="binding site" evidence="4">
    <location>
        <begin position="2"/>
        <end position="6"/>
    </location>
    <ligand>
        <name>ATP</name>
        <dbReference type="ChEBI" id="CHEBI:30616"/>
    </ligand>
</feature>
<dbReference type="InterPro" id="IPR002698">
    <property type="entry name" value="FTHF_cligase"/>
</dbReference>
<evidence type="ECO:0000256" key="2">
    <source>
        <dbReference type="ARBA" id="ARBA00022741"/>
    </source>
</evidence>
<dbReference type="AlphaFoldDB" id="A0A917A2Z9"/>
<proteinExistence type="inferred from homology"/>
<evidence type="ECO:0000256" key="4">
    <source>
        <dbReference type="PIRSR" id="PIRSR006806-1"/>
    </source>
</evidence>
<reference evidence="6" key="2">
    <citation type="submission" date="2020-09" db="EMBL/GenBank/DDBJ databases">
        <authorList>
            <person name="Sun Q."/>
            <person name="Zhou Y."/>
        </authorList>
    </citation>
    <scope>NUCLEOTIDE SEQUENCE</scope>
    <source>
        <strain evidence="6">CGMCC 1.15533</strain>
    </source>
</reference>
<dbReference type="GO" id="GO:0046872">
    <property type="term" value="F:metal ion binding"/>
    <property type="evidence" value="ECO:0007669"/>
    <property type="project" value="UniProtKB-KW"/>
</dbReference>
<dbReference type="OrthoDB" id="9801938at2"/>
<evidence type="ECO:0000256" key="5">
    <source>
        <dbReference type="RuleBase" id="RU361279"/>
    </source>
</evidence>
<evidence type="ECO:0000313" key="6">
    <source>
        <dbReference type="EMBL" id="GGE24256.1"/>
    </source>
</evidence>
<evidence type="ECO:0000313" key="7">
    <source>
        <dbReference type="Proteomes" id="UP000660801"/>
    </source>
</evidence>
<dbReference type="PIRSF" id="PIRSF006806">
    <property type="entry name" value="FTHF_cligase"/>
    <property type="match status" value="1"/>
</dbReference>
<name>A0A917A2Z9_9STRE</name>
<dbReference type="GO" id="GO:0005524">
    <property type="term" value="F:ATP binding"/>
    <property type="evidence" value="ECO:0007669"/>
    <property type="project" value="UniProtKB-KW"/>
</dbReference>
<feature type="binding site" evidence="4">
    <location>
        <position position="53"/>
    </location>
    <ligand>
        <name>substrate</name>
    </ligand>
</feature>
<feature type="binding site" evidence="4">
    <location>
        <position position="48"/>
    </location>
    <ligand>
        <name>substrate</name>
    </ligand>
</feature>
<evidence type="ECO:0000256" key="3">
    <source>
        <dbReference type="ARBA" id="ARBA00022840"/>
    </source>
</evidence>
<protein>
    <recommendedName>
        <fullName evidence="5">5-formyltetrahydrofolate cyclo-ligase</fullName>
        <ecNumber evidence="5">6.3.3.2</ecNumber>
    </recommendedName>
</protein>
<dbReference type="PANTHER" id="PTHR23407">
    <property type="entry name" value="ATPASE INHIBITOR/5-FORMYLTETRAHYDROFOLATE CYCLO-LIGASE"/>
    <property type="match status" value="1"/>
</dbReference>
<dbReference type="PANTHER" id="PTHR23407:SF1">
    <property type="entry name" value="5-FORMYLTETRAHYDROFOLATE CYCLO-LIGASE"/>
    <property type="match status" value="1"/>
</dbReference>
<dbReference type="Pfam" id="PF01812">
    <property type="entry name" value="5-FTHF_cyc-lig"/>
    <property type="match status" value="1"/>
</dbReference>
<dbReference type="SUPFAM" id="SSF100950">
    <property type="entry name" value="NagB/RpiA/CoA transferase-like"/>
    <property type="match status" value="1"/>
</dbReference>
<dbReference type="GO" id="GO:0009396">
    <property type="term" value="P:folic acid-containing compound biosynthetic process"/>
    <property type="evidence" value="ECO:0007669"/>
    <property type="project" value="TreeGrafter"/>
</dbReference>